<dbReference type="EMBL" id="JAHRHJ020000002">
    <property type="protein sequence ID" value="KAH9326263.1"/>
    <property type="molecule type" value="Genomic_DNA"/>
</dbReference>
<comment type="caution">
    <text evidence="1">The sequence shown here is derived from an EMBL/GenBank/DDBJ whole genome shotgun (WGS) entry which is preliminary data.</text>
</comment>
<organism evidence="1 2">
    <name type="scientific">Taxus chinensis</name>
    <name type="common">Chinese yew</name>
    <name type="synonym">Taxus wallichiana var. chinensis</name>
    <dbReference type="NCBI Taxonomy" id="29808"/>
    <lineage>
        <taxon>Eukaryota</taxon>
        <taxon>Viridiplantae</taxon>
        <taxon>Streptophyta</taxon>
        <taxon>Embryophyta</taxon>
        <taxon>Tracheophyta</taxon>
        <taxon>Spermatophyta</taxon>
        <taxon>Pinopsida</taxon>
        <taxon>Pinidae</taxon>
        <taxon>Conifers II</taxon>
        <taxon>Cupressales</taxon>
        <taxon>Taxaceae</taxon>
        <taxon>Taxus</taxon>
    </lineage>
</organism>
<feature type="non-terminal residue" evidence="1">
    <location>
        <position position="151"/>
    </location>
</feature>
<dbReference type="AlphaFoldDB" id="A0AA38GQ53"/>
<evidence type="ECO:0000313" key="1">
    <source>
        <dbReference type="EMBL" id="KAH9326263.1"/>
    </source>
</evidence>
<evidence type="ECO:0000313" key="2">
    <source>
        <dbReference type="Proteomes" id="UP000824469"/>
    </source>
</evidence>
<reference evidence="1 2" key="1">
    <citation type="journal article" date="2021" name="Nat. Plants">
        <title>The Taxus genome provides insights into paclitaxel biosynthesis.</title>
        <authorList>
            <person name="Xiong X."/>
            <person name="Gou J."/>
            <person name="Liao Q."/>
            <person name="Li Y."/>
            <person name="Zhou Q."/>
            <person name="Bi G."/>
            <person name="Li C."/>
            <person name="Du R."/>
            <person name="Wang X."/>
            <person name="Sun T."/>
            <person name="Guo L."/>
            <person name="Liang H."/>
            <person name="Lu P."/>
            <person name="Wu Y."/>
            <person name="Zhang Z."/>
            <person name="Ro D.K."/>
            <person name="Shang Y."/>
            <person name="Huang S."/>
            <person name="Yan J."/>
        </authorList>
    </citation>
    <scope>NUCLEOTIDE SEQUENCE [LARGE SCALE GENOMIC DNA]</scope>
    <source>
        <strain evidence="1">Ta-2019</strain>
    </source>
</reference>
<proteinExistence type="predicted"/>
<sequence>VNEEEHEVAAGDDGMEEVLLQVLEPHGDKYGNNDDMISSYDSRSIPKTTMDIISSTNATVIIIISHHTTTWAFTQIVPHASPNRAPHLWHIDEIRSFHFFGHHGQADGSRPPDLDLYMALASAMYWIGLEPTRDRPDHADDWIRLFIYETN</sequence>
<name>A0AA38GQ53_TAXCH</name>
<keyword evidence="2" id="KW-1185">Reference proteome</keyword>
<dbReference type="Proteomes" id="UP000824469">
    <property type="component" value="Unassembled WGS sequence"/>
</dbReference>
<accession>A0AA38GQ53</accession>
<feature type="non-terminal residue" evidence="1">
    <location>
        <position position="1"/>
    </location>
</feature>
<protein>
    <submittedName>
        <fullName evidence="1">Uncharacterized protein</fullName>
    </submittedName>
</protein>
<gene>
    <name evidence="1" type="ORF">KI387_006441</name>
</gene>